<protein>
    <submittedName>
        <fullName evidence="1">Glutamyl-tRNA reductase 1</fullName>
    </submittedName>
</protein>
<sequence>MEISKYTHSIQKFSYCYSSSQTRFFKTANIKIREVIPEKQLFECNFCPTPLTGRSRRRSEKSSLLLVNNLVQFFKLQKATEKSSLIFASRSSTATTVPLRRLLLPVKNLPELLEEMDRDKIIIFE</sequence>
<comment type="caution">
    <text evidence="1">The sequence shown here is derived from an EMBL/GenBank/DDBJ whole genome shotgun (WGS) entry which is preliminary data.</text>
</comment>
<keyword evidence="2" id="KW-1185">Reference proteome</keyword>
<organism evidence="1 2">
    <name type="scientific">Abeliophyllum distichum</name>
    <dbReference type="NCBI Taxonomy" id="126358"/>
    <lineage>
        <taxon>Eukaryota</taxon>
        <taxon>Viridiplantae</taxon>
        <taxon>Streptophyta</taxon>
        <taxon>Embryophyta</taxon>
        <taxon>Tracheophyta</taxon>
        <taxon>Spermatophyta</taxon>
        <taxon>Magnoliopsida</taxon>
        <taxon>eudicotyledons</taxon>
        <taxon>Gunneridae</taxon>
        <taxon>Pentapetalae</taxon>
        <taxon>asterids</taxon>
        <taxon>lamiids</taxon>
        <taxon>Lamiales</taxon>
        <taxon>Oleaceae</taxon>
        <taxon>Forsythieae</taxon>
        <taxon>Abeliophyllum</taxon>
    </lineage>
</organism>
<proteinExistence type="predicted"/>
<gene>
    <name evidence="1" type="ORF">Adt_29972</name>
</gene>
<evidence type="ECO:0000313" key="2">
    <source>
        <dbReference type="Proteomes" id="UP001604336"/>
    </source>
</evidence>
<dbReference type="EMBL" id="JBFOLK010000009">
    <property type="protein sequence ID" value="KAL2485216.1"/>
    <property type="molecule type" value="Genomic_DNA"/>
</dbReference>
<dbReference type="Proteomes" id="UP001604336">
    <property type="component" value="Unassembled WGS sequence"/>
</dbReference>
<name>A0ABD1RBG5_9LAMI</name>
<accession>A0ABD1RBG5</accession>
<reference evidence="2" key="1">
    <citation type="submission" date="2024-07" db="EMBL/GenBank/DDBJ databases">
        <title>Two chromosome-level genome assemblies of Korean endemic species Abeliophyllum distichum and Forsythia ovata (Oleaceae).</title>
        <authorList>
            <person name="Jang H."/>
        </authorList>
    </citation>
    <scope>NUCLEOTIDE SEQUENCE [LARGE SCALE GENOMIC DNA]</scope>
</reference>
<dbReference type="AlphaFoldDB" id="A0ABD1RBG5"/>
<evidence type="ECO:0000313" key="1">
    <source>
        <dbReference type="EMBL" id="KAL2485216.1"/>
    </source>
</evidence>